<dbReference type="PROSITE" id="PS51257">
    <property type="entry name" value="PROKAR_LIPOPROTEIN"/>
    <property type="match status" value="1"/>
</dbReference>
<dbReference type="NCBIfam" id="TIGR00004">
    <property type="entry name" value="Rid family detoxifying hydrolase"/>
    <property type="match status" value="1"/>
</dbReference>
<comment type="similarity">
    <text evidence="1">Belongs to the RutC family.</text>
</comment>
<dbReference type="GO" id="GO:0016787">
    <property type="term" value="F:hydrolase activity"/>
    <property type="evidence" value="ECO:0007669"/>
    <property type="project" value="UniProtKB-KW"/>
</dbReference>
<dbReference type="Proteomes" id="UP001257277">
    <property type="component" value="Unassembled WGS sequence"/>
</dbReference>
<keyword evidence="2" id="KW-0378">Hydrolase</keyword>
<evidence type="ECO:0000256" key="1">
    <source>
        <dbReference type="ARBA" id="ARBA00010552"/>
    </source>
</evidence>
<reference evidence="2 3" key="1">
    <citation type="submission" date="2023-09" db="EMBL/GenBank/DDBJ databases">
        <title>Novel taxa isolated from Blanes Bay.</title>
        <authorList>
            <person name="Rey-Velasco X."/>
            <person name="Lucena T."/>
        </authorList>
    </citation>
    <scope>NUCLEOTIDE SEQUENCE [LARGE SCALE GENOMIC DNA]</scope>
    <source>
        <strain evidence="2 3">S356</strain>
    </source>
</reference>
<accession>A0ABU3LCU2</accession>
<dbReference type="EMBL" id="JAVTTO010000002">
    <property type="protein sequence ID" value="MDT7831535.1"/>
    <property type="molecule type" value="Genomic_DNA"/>
</dbReference>
<dbReference type="RefSeq" id="WP_349240796.1">
    <property type="nucleotide sequence ID" value="NZ_JAVTTO010000002.1"/>
</dbReference>
<dbReference type="InterPro" id="IPR006175">
    <property type="entry name" value="YjgF/YER057c/UK114"/>
</dbReference>
<dbReference type="InterPro" id="IPR035959">
    <property type="entry name" value="RutC-like_sf"/>
</dbReference>
<evidence type="ECO:0000313" key="2">
    <source>
        <dbReference type="EMBL" id="MDT7831535.1"/>
    </source>
</evidence>
<dbReference type="Pfam" id="PF01042">
    <property type="entry name" value="Ribonuc_L-PSP"/>
    <property type="match status" value="1"/>
</dbReference>
<name>A0ABU3LCU2_9FLAO</name>
<dbReference type="PANTHER" id="PTHR11803:SF39">
    <property type="entry name" value="2-IMINOBUTANOATE_2-IMINOPROPANOATE DEAMINASE"/>
    <property type="match status" value="1"/>
</dbReference>
<keyword evidence="3" id="KW-1185">Reference proteome</keyword>
<dbReference type="CDD" id="cd00448">
    <property type="entry name" value="YjgF_YER057c_UK114_family"/>
    <property type="match status" value="1"/>
</dbReference>
<evidence type="ECO:0000313" key="3">
    <source>
        <dbReference type="Proteomes" id="UP001257277"/>
    </source>
</evidence>
<sequence length="152" mass="16841">MKAYKWISLLFFTVIISSCQPTQKSAPKFIKSQYESRHNAPFSDATEYNGLLFLTGQIGKDHKAGKMAEGGITAETKQVLTNIKDVLEANGSDMNHVLKCTVILSDINDFTSMNEVYRTFFAENKPARTTFAADLVAGAKIEIEVVAVKKEL</sequence>
<comment type="caution">
    <text evidence="2">The sequence shown here is derived from an EMBL/GenBank/DDBJ whole genome shotgun (WGS) entry which is preliminary data.</text>
</comment>
<organism evidence="2 3">
    <name type="scientific">Asprobacillus argus</name>
    <dbReference type="NCBI Taxonomy" id="3076534"/>
    <lineage>
        <taxon>Bacteria</taxon>
        <taxon>Pseudomonadati</taxon>
        <taxon>Bacteroidota</taxon>
        <taxon>Flavobacteriia</taxon>
        <taxon>Flavobacteriales</taxon>
        <taxon>Flavobacteriaceae</taxon>
        <taxon>Asprobacillus</taxon>
    </lineage>
</organism>
<proteinExistence type="inferred from homology"/>
<dbReference type="SUPFAM" id="SSF55298">
    <property type="entry name" value="YjgF-like"/>
    <property type="match status" value="1"/>
</dbReference>
<gene>
    <name evidence="2" type="ORF">RQM59_04035</name>
</gene>
<protein>
    <submittedName>
        <fullName evidence="2">Rid family detoxifying hydrolase</fullName>
    </submittedName>
</protein>
<dbReference type="Gene3D" id="3.30.1330.40">
    <property type="entry name" value="RutC-like"/>
    <property type="match status" value="1"/>
</dbReference>
<dbReference type="PANTHER" id="PTHR11803">
    <property type="entry name" value="2-IMINOBUTANOATE/2-IMINOPROPANOATE DEAMINASE RIDA"/>
    <property type="match status" value="1"/>
</dbReference>
<dbReference type="InterPro" id="IPR006056">
    <property type="entry name" value="RidA"/>
</dbReference>